<feature type="region of interest" description="Disordered" evidence="1">
    <location>
        <begin position="1"/>
        <end position="27"/>
    </location>
</feature>
<evidence type="ECO:0000256" key="1">
    <source>
        <dbReference type="SAM" id="MobiDB-lite"/>
    </source>
</evidence>
<protein>
    <submittedName>
        <fullName evidence="2">Uncharacterized protein</fullName>
    </submittedName>
</protein>
<evidence type="ECO:0000313" key="3">
    <source>
        <dbReference type="Proteomes" id="UP001345963"/>
    </source>
</evidence>
<keyword evidence="3" id="KW-1185">Reference proteome</keyword>
<dbReference type="Proteomes" id="UP001345963">
    <property type="component" value="Unassembled WGS sequence"/>
</dbReference>
<dbReference type="EMBL" id="JAHUTI010088874">
    <property type="protein sequence ID" value="MED6260412.1"/>
    <property type="molecule type" value="Genomic_DNA"/>
</dbReference>
<proteinExistence type="predicted"/>
<organism evidence="2 3">
    <name type="scientific">Ataeniobius toweri</name>
    <dbReference type="NCBI Taxonomy" id="208326"/>
    <lineage>
        <taxon>Eukaryota</taxon>
        <taxon>Metazoa</taxon>
        <taxon>Chordata</taxon>
        <taxon>Craniata</taxon>
        <taxon>Vertebrata</taxon>
        <taxon>Euteleostomi</taxon>
        <taxon>Actinopterygii</taxon>
        <taxon>Neopterygii</taxon>
        <taxon>Teleostei</taxon>
        <taxon>Neoteleostei</taxon>
        <taxon>Acanthomorphata</taxon>
        <taxon>Ovalentaria</taxon>
        <taxon>Atherinomorphae</taxon>
        <taxon>Cyprinodontiformes</taxon>
        <taxon>Goodeidae</taxon>
        <taxon>Ataeniobius</taxon>
    </lineage>
</organism>
<evidence type="ECO:0000313" key="2">
    <source>
        <dbReference type="EMBL" id="MED6260412.1"/>
    </source>
</evidence>
<gene>
    <name evidence="2" type="ORF">ATANTOWER_017525</name>
</gene>
<accession>A0ABU7CBS1</accession>
<reference evidence="2 3" key="1">
    <citation type="submission" date="2021-07" db="EMBL/GenBank/DDBJ databases">
        <authorList>
            <person name="Palmer J.M."/>
        </authorList>
    </citation>
    <scope>NUCLEOTIDE SEQUENCE [LARGE SCALE GENOMIC DNA]</scope>
    <source>
        <strain evidence="2 3">AT_MEX2019</strain>
        <tissue evidence="2">Muscle</tissue>
    </source>
</reference>
<sequence>MNDSCGDAEDSCRLAISGRGGGGGEDRRRMVEEQCCYSRGGSGLPLPPTRCLCDSIFIRTCVQIKPFNT</sequence>
<comment type="caution">
    <text evidence="2">The sequence shown here is derived from an EMBL/GenBank/DDBJ whole genome shotgun (WGS) entry which is preliminary data.</text>
</comment>
<name>A0ABU7CBS1_9TELE</name>